<dbReference type="KEGG" id="hch:HCH_01652"/>
<proteinExistence type="predicted"/>
<dbReference type="EMBL" id="CP000155">
    <property type="protein sequence ID" value="ABC28506.1"/>
    <property type="molecule type" value="Genomic_DNA"/>
</dbReference>
<dbReference type="Proteomes" id="UP000000238">
    <property type="component" value="Chromosome"/>
</dbReference>
<reference evidence="2 3" key="1">
    <citation type="journal article" date="2005" name="Nucleic Acids Res.">
        <title>Genomic blueprint of Hahella chejuensis, a marine microbe producing an algicidal agent.</title>
        <authorList>
            <person name="Jeong H."/>
            <person name="Yim J.H."/>
            <person name="Lee C."/>
            <person name="Choi S.-H."/>
            <person name="Park Y.K."/>
            <person name="Yoon S.H."/>
            <person name="Hur C.-G."/>
            <person name="Kang H.-Y."/>
            <person name="Kim D."/>
            <person name="Lee H.H."/>
            <person name="Park K.H."/>
            <person name="Park S.-H."/>
            <person name="Park H.-S."/>
            <person name="Lee H.K."/>
            <person name="Oh T.K."/>
            <person name="Kim J.F."/>
        </authorList>
    </citation>
    <scope>NUCLEOTIDE SEQUENCE [LARGE SCALE GENOMIC DNA]</scope>
    <source>
        <strain evidence="2 3">KCTC 2396</strain>
    </source>
</reference>
<evidence type="ECO:0000313" key="2">
    <source>
        <dbReference type="EMBL" id="ABC28506.1"/>
    </source>
</evidence>
<feature type="domain" description="Carboxymuconolactone decarboxylase-like" evidence="1">
    <location>
        <begin position="15"/>
        <end position="94"/>
    </location>
</feature>
<protein>
    <submittedName>
        <fullName evidence="2">Uncharacterized conserved protein</fullName>
    </submittedName>
</protein>
<evidence type="ECO:0000313" key="3">
    <source>
        <dbReference type="Proteomes" id="UP000000238"/>
    </source>
</evidence>
<dbReference type="SUPFAM" id="SSF69118">
    <property type="entry name" value="AhpD-like"/>
    <property type="match status" value="1"/>
</dbReference>
<name>Q2SLG8_HAHCH</name>
<organism evidence="2 3">
    <name type="scientific">Hahella chejuensis (strain KCTC 2396)</name>
    <dbReference type="NCBI Taxonomy" id="349521"/>
    <lineage>
        <taxon>Bacteria</taxon>
        <taxon>Pseudomonadati</taxon>
        <taxon>Pseudomonadota</taxon>
        <taxon>Gammaproteobacteria</taxon>
        <taxon>Oceanospirillales</taxon>
        <taxon>Hahellaceae</taxon>
        <taxon>Hahella</taxon>
    </lineage>
</organism>
<keyword evidence="3" id="KW-1185">Reference proteome</keyword>
<dbReference type="InterPro" id="IPR004675">
    <property type="entry name" value="AhpD_core"/>
</dbReference>
<dbReference type="HOGENOM" id="CLU_082760_6_2_6"/>
<sequence length="154" mass="17103">MMSTRIALAEIPKPLYAAMMTVESYVRESGLPLELLELVRLRASQINGCAYCVDMHYKDAVAAGFDPLKLNAVVVWREMACFDDKERAALALTETLTLVAEQKVEDALMEKVISLFGHAQAANLALAIAQINSWNRLTKLFAYEPGSYQVGQFD</sequence>
<evidence type="ECO:0000259" key="1">
    <source>
        <dbReference type="Pfam" id="PF02627"/>
    </source>
</evidence>
<dbReference type="AlphaFoldDB" id="Q2SLG8"/>
<dbReference type="Pfam" id="PF02627">
    <property type="entry name" value="CMD"/>
    <property type="match status" value="1"/>
</dbReference>
<dbReference type="PANTHER" id="PTHR34846:SF10">
    <property type="entry name" value="CYTOPLASMIC PROTEIN"/>
    <property type="match status" value="1"/>
</dbReference>
<dbReference type="InterPro" id="IPR029032">
    <property type="entry name" value="AhpD-like"/>
</dbReference>
<dbReference type="Gene3D" id="1.20.1290.10">
    <property type="entry name" value="AhpD-like"/>
    <property type="match status" value="1"/>
</dbReference>
<dbReference type="InterPro" id="IPR003779">
    <property type="entry name" value="CMD-like"/>
</dbReference>
<dbReference type="STRING" id="349521.HCH_01652"/>
<gene>
    <name evidence="2" type="ordered locus">HCH_01652</name>
</gene>
<dbReference type="PANTHER" id="PTHR34846">
    <property type="entry name" value="4-CARBOXYMUCONOLACTONE DECARBOXYLASE FAMILY PROTEIN (AFU_ORTHOLOGUE AFUA_6G11590)"/>
    <property type="match status" value="1"/>
</dbReference>
<dbReference type="NCBIfam" id="TIGR00778">
    <property type="entry name" value="ahpD_dom"/>
    <property type="match status" value="1"/>
</dbReference>
<dbReference type="eggNOG" id="COG2128">
    <property type="taxonomic scope" value="Bacteria"/>
</dbReference>
<dbReference type="GO" id="GO:0051920">
    <property type="term" value="F:peroxiredoxin activity"/>
    <property type="evidence" value="ECO:0007669"/>
    <property type="project" value="InterPro"/>
</dbReference>
<accession>Q2SLG8</accession>